<accession>A0A3S9WDI6</accession>
<dbReference type="RefSeq" id="WP_164734662.1">
    <property type="nucleotide sequence ID" value="NZ_CP031423.1"/>
</dbReference>
<gene>
    <name evidence="1" type="ORF">CVS47_02790</name>
</gene>
<dbReference type="AlphaFoldDB" id="A0A3S9WDI6"/>
<evidence type="ECO:0000313" key="2">
    <source>
        <dbReference type="Proteomes" id="UP000276888"/>
    </source>
</evidence>
<dbReference type="EMBL" id="CP031423">
    <property type="protein sequence ID" value="AZS38139.1"/>
    <property type="molecule type" value="Genomic_DNA"/>
</dbReference>
<proteinExistence type="predicted"/>
<protein>
    <submittedName>
        <fullName evidence="1">Uncharacterized protein</fullName>
    </submittedName>
</protein>
<dbReference type="Proteomes" id="UP000276888">
    <property type="component" value="Chromosome"/>
</dbReference>
<dbReference type="KEGG" id="mlv:CVS47_02790"/>
<name>A0A3S9WDI6_9MICO</name>
<evidence type="ECO:0000313" key="1">
    <source>
        <dbReference type="EMBL" id="AZS38139.1"/>
    </source>
</evidence>
<keyword evidence="2" id="KW-1185">Reference proteome</keyword>
<reference evidence="1 2" key="1">
    <citation type="submission" date="2018-08" db="EMBL/GenBank/DDBJ databases">
        <title>Microbacterium lemovicicum sp. nov., a bacterium isolated from a natural uranium-rich soil.</title>
        <authorList>
            <person name="ORTET P."/>
        </authorList>
    </citation>
    <scope>NUCLEOTIDE SEQUENCE [LARGE SCALE GENOMIC DNA]</scope>
    <source>
        <strain evidence="1 2">Viu22</strain>
    </source>
</reference>
<organism evidence="1 2">
    <name type="scientific">Microbacterium lemovicicum</name>
    <dbReference type="NCBI Taxonomy" id="1072463"/>
    <lineage>
        <taxon>Bacteria</taxon>
        <taxon>Bacillati</taxon>
        <taxon>Actinomycetota</taxon>
        <taxon>Actinomycetes</taxon>
        <taxon>Micrococcales</taxon>
        <taxon>Microbacteriaceae</taxon>
        <taxon>Microbacterium</taxon>
    </lineage>
</organism>
<sequence length="56" mass="6050">MEFTVIGDCDASVLITGSSHVSIASETEYVDPRDTDEAFDGFLDHARGHDEASAFD</sequence>